<dbReference type="PATRIC" id="fig|1698273.3.peg.69"/>
<keyword evidence="5" id="KW-1185">Reference proteome</keyword>
<sequence>MKSESKKIKNICRGLREKLGQAVRDLSYDGTTLSGGLDTSIINYIASKQENEVECISVGFEESTMEDMEYARIVADELNLKQHAYIFDFSEVRNAAKEVIQIMGSFDPMEVRNSVSIYIAMKEAKELGMDRILTGDGSDELFAGYSFLYNLPTQRLEAELKKVWKIMRFSSQPIAKSLGMGAKLPYLQEEFKRFAMNIKPELKVGVRDGKKMGKWILRKAYEDRLPDNIIWRRKTPIEMGTGTTTLPEKLESLIDEEYFESKKAEVKNEEDVIIQSKEQLFYYEIYKSLFGTPKPEDPEKRTCPYCKTNIPEGASFCRTCGSGLENRKDSSN</sequence>
<protein>
    <recommendedName>
        <fullName evidence="3">Asparagine synthetase domain-containing protein</fullName>
    </recommendedName>
</protein>
<dbReference type="Gene3D" id="3.40.50.620">
    <property type="entry name" value="HUPs"/>
    <property type="match status" value="1"/>
</dbReference>
<name>A0A133V8U7_9EURY</name>
<reference evidence="4 5" key="1">
    <citation type="journal article" date="2016" name="Sci. Rep.">
        <title>Metabolic traits of an uncultured archaeal lineage -MSBL1- from brine pools of the Red Sea.</title>
        <authorList>
            <person name="Mwirichia R."/>
            <person name="Alam I."/>
            <person name="Rashid M."/>
            <person name="Vinu M."/>
            <person name="Ba-Alawi W."/>
            <person name="Anthony Kamau A."/>
            <person name="Kamanda Ngugi D."/>
            <person name="Goker M."/>
            <person name="Klenk H.P."/>
            <person name="Bajic V."/>
            <person name="Stingl U."/>
        </authorList>
    </citation>
    <scope>NUCLEOTIDE SEQUENCE [LARGE SCALE GENOMIC DNA]</scope>
    <source>
        <strain evidence="4">SCGC-AAA261D19</strain>
    </source>
</reference>
<dbReference type="GO" id="GO:0005829">
    <property type="term" value="C:cytosol"/>
    <property type="evidence" value="ECO:0007669"/>
    <property type="project" value="TreeGrafter"/>
</dbReference>
<dbReference type="SUPFAM" id="SSF52402">
    <property type="entry name" value="Adenine nucleotide alpha hydrolases-like"/>
    <property type="match status" value="1"/>
</dbReference>
<evidence type="ECO:0000256" key="1">
    <source>
        <dbReference type="ARBA" id="ARBA00022741"/>
    </source>
</evidence>
<dbReference type="GO" id="GO:0004066">
    <property type="term" value="F:asparagine synthase (glutamine-hydrolyzing) activity"/>
    <property type="evidence" value="ECO:0007669"/>
    <property type="project" value="InterPro"/>
</dbReference>
<proteinExistence type="predicted"/>
<dbReference type="Pfam" id="PF00733">
    <property type="entry name" value="Asn_synthase"/>
    <property type="match status" value="2"/>
</dbReference>
<keyword evidence="1" id="KW-0547">Nucleotide-binding</keyword>
<evidence type="ECO:0000313" key="5">
    <source>
        <dbReference type="Proteomes" id="UP000070400"/>
    </source>
</evidence>
<dbReference type="InterPro" id="IPR014729">
    <property type="entry name" value="Rossmann-like_a/b/a_fold"/>
</dbReference>
<dbReference type="PANTHER" id="PTHR11772">
    <property type="entry name" value="ASPARAGINE SYNTHETASE"/>
    <property type="match status" value="1"/>
</dbReference>
<dbReference type="InterPro" id="IPR001962">
    <property type="entry name" value="Asn_synthase"/>
</dbReference>
<feature type="domain" description="Asparagine synthetase" evidence="3">
    <location>
        <begin position="178"/>
        <end position="293"/>
    </location>
</feature>
<dbReference type="InterPro" id="IPR050795">
    <property type="entry name" value="Asn_Synthetase"/>
</dbReference>
<dbReference type="AlphaFoldDB" id="A0A133V8U7"/>
<dbReference type="GO" id="GO:0006529">
    <property type="term" value="P:asparagine biosynthetic process"/>
    <property type="evidence" value="ECO:0007669"/>
    <property type="project" value="InterPro"/>
</dbReference>
<dbReference type="PANTHER" id="PTHR11772:SF46">
    <property type="entry name" value="ASPARAGINE SYNTHETASE DOMAIN-CONTAINING PROTEIN"/>
    <property type="match status" value="1"/>
</dbReference>
<accession>A0A133V8U7</accession>
<keyword evidence="2" id="KW-0067">ATP-binding</keyword>
<dbReference type="EMBL" id="LHXX01000002">
    <property type="protein sequence ID" value="KXB02852.1"/>
    <property type="molecule type" value="Genomic_DNA"/>
</dbReference>
<dbReference type="Proteomes" id="UP000070400">
    <property type="component" value="Unassembled WGS sequence"/>
</dbReference>
<feature type="domain" description="Asparagine synthetase" evidence="3">
    <location>
        <begin position="15"/>
        <end position="154"/>
    </location>
</feature>
<evidence type="ECO:0000259" key="3">
    <source>
        <dbReference type="Pfam" id="PF00733"/>
    </source>
</evidence>
<evidence type="ECO:0000256" key="2">
    <source>
        <dbReference type="ARBA" id="ARBA00022840"/>
    </source>
</evidence>
<evidence type="ECO:0000313" key="4">
    <source>
        <dbReference type="EMBL" id="KXB02852.1"/>
    </source>
</evidence>
<dbReference type="CDD" id="cd01991">
    <property type="entry name" value="Asn_synthase_B_C"/>
    <property type="match status" value="1"/>
</dbReference>
<dbReference type="GO" id="GO:0005524">
    <property type="term" value="F:ATP binding"/>
    <property type="evidence" value="ECO:0007669"/>
    <property type="project" value="UniProtKB-KW"/>
</dbReference>
<organism evidence="4 5">
    <name type="scientific">candidate division MSBL1 archaeon SCGC-AAA261D19</name>
    <dbReference type="NCBI Taxonomy" id="1698273"/>
    <lineage>
        <taxon>Archaea</taxon>
        <taxon>Methanobacteriati</taxon>
        <taxon>Methanobacteriota</taxon>
        <taxon>candidate division MSBL1</taxon>
    </lineage>
</organism>
<gene>
    <name evidence="4" type="ORF">AKJ43_00335</name>
</gene>
<comment type="caution">
    <text evidence="4">The sequence shown here is derived from an EMBL/GenBank/DDBJ whole genome shotgun (WGS) entry which is preliminary data.</text>
</comment>